<dbReference type="Pfam" id="PF05305">
    <property type="entry name" value="DUF732"/>
    <property type="match status" value="1"/>
</dbReference>
<feature type="signal peptide" evidence="1">
    <location>
        <begin position="1"/>
        <end position="23"/>
    </location>
</feature>
<organism evidence="3 4">
    <name type="scientific">Mycolicibacter heraklionensis</name>
    <dbReference type="NCBI Taxonomy" id="512402"/>
    <lineage>
        <taxon>Bacteria</taxon>
        <taxon>Bacillati</taxon>
        <taxon>Actinomycetota</taxon>
        <taxon>Actinomycetes</taxon>
        <taxon>Mycobacteriales</taxon>
        <taxon>Mycobacteriaceae</taxon>
        <taxon>Mycolicibacter</taxon>
    </lineage>
</organism>
<dbReference type="RefSeq" id="WP_065041204.1">
    <property type="nucleotide sequence ID" value="NZ_LZME01000105.1"/>
</dbReference>
<accession>A0AA91EYK9</accession>
<evidence type="ECO:0000259" key="2">
    <source>
        <dbReference type="Pfam" id="PF05305"/>
    </source>
</evidence>
<reference evidence="3 4" key="1">
    <citation type="submission" date="2016-06" db="EMBL/GenBank/DDBJ databases">
        <authorList>
            <person name="Sutton G."/>
            <person name="Brinkac L."/>
            <person name="Sanka R."/>
            <person name="Adams M."/>
            <person name="Lau E."/>
            <person name="Garcia-Basteiro A."/>
            <person name="Lopez-Varela E."/>
            <person name="Palencia S."/>
        </authorList>
    </citation>
    <scope>NUCLEOTIDE SEQUENCE [LARGE SCALE GENOMIC DNA]</scope>
    <source>
        <strain evidence="3 4">1211594.5</strain>
    </source>
</reference>
<protein>
    <recommendedName>
        <fullName evidence="2">DUF732 domain-containing protein</fullName>
    </recommendedName>
</protein>
<dbReference type="AlphaFoldDB" id="A0AA91EYK9"/>
<evidence type="ECO:0000313" key="3">
    <source>
        <dbReference type="EMBL" id="OBK83516.1"/>
    </source>
</evidence>
<dbReference type="Proteomes" id="UP000093712">
    <property type="component" value="Unassembled WGS sequence"/>
</dbReference>
<keyword evidence="1" id="KW-0732">Signal</keyword>
<sequence length="93" mass="10280">MKVFAGLIVAVGLLLGAAPVAQADRDSFMQYIRDHQINTGYNPEAKTFMTALRICEMLRQGMTAEEFWVGPPFVDARGITDAAQHELCPDTLH</sequence>
<proteinExistence type="predicted"/>
<dbReference type="EMBL" id="LZME01000105">
    <property type="protein sequence ID" value="OBK83516.1"/>
    <property type="molecule type" value="Genomic_DNA"/>
</dbReference>
<evidence type="ECO:0000313" key="4">
    <source>
        <dbReference type="Proteomes" id="UP000093712"/>
    </source>
</evidence>
<name>A0AA91EYK9_9MYCO</name>
<comment type="caution">
    <text evidence="3">The sequence shown here is derived from an EMBL/GenBank/DDBJ whole genome shotgun (WGS) entry which is preliminary data.</text>
</comment>
<gene>
    <name evidence="3" type="ORF">A5649_06265</name>
</gene>
<dbReference type="InterPro" id="IPR007969">
    <property type="entry name" value="DUF732"/>
</dbReference>
<feature type="domain" description="DUF732" evidence="2">
    <location>
        <begin position="24"/>
        <end position="90"/>
    </location>
</feature>
<evidence type="ECO:0000256" key="1">
    <source>
        <dbReference type="SAM" id="SignalP"/>
    </source>
</evidence>
<feature type="chain" id="PRO_5041713295" description="DUF732 domain-containing protein" evidence="1">
    <location>
        <begin position="24"/>
        <end position="93"/>
    </location>
</feature>